<dbReference type="GO" id="GO:0005509">
    <property type="term" value="F:calcium ion binding"/>
    <property type="evidence" value="ECO:0007669"/>
    <property type="project" value="InterPro"/>
</dbReference>
<dbReference type="Pfam" id="PF13202">
    <property type="entry name" value="EF-hand_5"/>
    <property type="match status" value="1"/>
</dbReference>
<proteinExistence type="predicted"/>
<dbReference type="AlphaFoldDB" id="A0AAJ6QT42"/>
<sequence>MPRPLTAQSNNELQMRLRAQSQLPLATDILNKIRLLCLQRGATGILGLGRMFRRMDDNNSGDLSREEFIKGLNETGLHEQLTADDVQQLFEIIDTDNSGTVNFNEFLKHIRPPLSACRISIIEKAFRKMDKTGDGVVTYEDLKGTYNVKSHPDFQNGSKTEKEILTRFLNVFEEGGIQDGQVTWDEFLDYYSGVSASIDEDLYFDLMMRHAWKL</sequence>
<dbReference type="SMART" id="SM00054">
    <property type="entry name" value="EFh"/>
    <property type="match status" value="3"/>
</dbReference>
<dbReference type="InterPro" id="IPR018247">
    <property type="entry name" value="EF_Hand_1_Ca_BS"/>
</dbReference>
<dbReference type="InterPro" id="IPR051581">
    <property type="entry name" value="Ca-bind"/>
</dbReference>
<gene>
    <name evidence="6" type="primary">LOC100900636</name>
</gene>
<dbReference type="InterPro" id="IPR002048">
    <property type="entry name" value="EF_hand_dom"/>
</dbReference>
<dbReference type="Pfam" id="PF13499">
    <property type="entry name" value="EF-hand_7"/>
    <property type="match status" value="1"/>
</dbReference>
<reference evidence="6" key="1">
    <citation type="submission" date="2025-08" db="UniProtKB">
        <authorList>
            <consortium name="RefSeq"/>
        </authorList>
    </citation>
    <scope>IDENTIFICATION</scope>
</reference>
<name>A0AAJ6QT42_9ACAR</name>
<feature type="domain" description="EF-hand" evidence="4">
    <location>
        <begin position="81"/>
        <end position="116"/>
    </location>
</feature>
<evidence type="ECO:0000256" key="2">
    <source>
        <dbReference type="ARBA" id="ARBA00022737"/>
    </source>
</evidence>
<feature type="domain" description="EF-hand" evidence="4">
    <location>
        <begin position="43"/>
        <end position="78"/>
    </location>
</feature>
<dbReference type="RefSeq" id="XP_003743082.1">
    <property type="nucleotide sequence ID" value="XM_003743034.1"/>
</dbReference>
<dbReference type="GeneID" id="100900636"/>
<evidence type="ECO:0000313" key="5">
    <source>
        <dbReference type="Proteomes" id="UP000694867"/>
    </source>
</evidence>
<dbReference type="PANTHER" id="PTHR34524">
    <property type="entry name" value="CALCYPHOSIN"/>
    <property type="match status" value="1"/>
</dbReference>
<protein>
    <submittedName>
        <fullName evidence="6">Calcyphosin-like protein</fullName>
    </submittedName>
</protein>
<dbReference type="SUPFAM" id="SSF47473">
    <property type="entry name" value="EF-hand"/>
    <property type="match status" value="1"/>
</dbReference>
<organism evidence="5 6">
    <name type="scientific">Galendromus occidentalis</name>
    <name type="common">western predatory mite</name>
    <dbReference type="NCBI Taxonomy" id="34638"/>
    <lineage>
        <taxon>Eukaryota</taxon>
        <taxon>Metazoa</taxon>
        <taxon>Ecdysozoa</taxon>
        <taxon>Arthropoda</taxon>
        <taxon>Chelicerata</taxon>
        <taxon>Arachnida</taxon>
        <taxon>Acari</taxon>
        <taxon>Parasitiformes</taxon>
        <taxon>Mesostigmata</taxon>
        <taxon>Gamasina</taxon>
        <taxon>Phytoseioidea</taxon>
        <taxon>Phytoseiidae</taxon>
        <taxon>Typhlodrominae</taxon>
        <taxon>Galendromus</taxon>
    </lineage>
</organism>
<keyword evidence="5" id="KW-1185">Reference proteome</keyword>
<keyword evidence="3" id="KW-0106">Calcium</keyword>
<evidence type="ECO:0000256" key="1">
    <source>
        <dbReference type="ARBA" id="ARBA00022723"/>
    </source>
</evidence>
<dbReference type="PROSITE" id="PS00018">
    <property type="entry name" value="EF_HAND_1"/>
    <property type="match status" value="2"/>
</dbReference>
<dbReference type="CDD" id="cd00051">
    <property type="entry name" value="EFh"/>
    <property type="match status" value="1"/>
</dbReference>
<dbReference type="PROSITE" id="PS50222">
    <property type="entry name" value="EF_HAND_2"/>
    <property type="match status" value="3"/>
</dbReference>
<evidence type="ECO:0000259" key="4">
    <source>
        <dbReference type="PROSITE" id="PS50222"/>
    </source>
</evidence>
<keyword evidence="2" id="KW-0677">Repeat</keyword>
<feature type="domain" description="EF-hand" evidence="4">
    <location>
        <begin position="117"/>
        <end position="152"/>
    </location>
</feature>
<dbReference type="Gene3D" id="1.10.238.10">
    <property type="entry name" value="EF-hand"/>
    <property type="match status" value="2"/>
</dbReference>
<keyword evidence="1" id="KW-0479">Metal-binding</keyword>
<dbReference type="PANTHER" id="PTHR34524:SF6">
    <property type="entry name" value="CALCYPHOSINE LIKE"/>
    <property type="match status" value="1"/>
</dbReference>
<evidence type="ECO:0000313" key="6">
    <source>
        <dbReference type="RefSeq" id="XP_003743082.1"/>
    </source>
</evidence>
<dbReference type="KEGG" id="goe:100900636"/>
<dbReference type="InterPro" id="IPR011992">
    <property type="entry name" value="EF-hand-dom_pair"/>
</dbReference>
<accession>A0AAJ6QT42</accession>
<dbReference type="Proteomes" id="UP000694867">
    <property type="component" value="Unplaced"/>
</dbReference>
<evidence type="ECO:0000256" key="3">
    <source>
        <dbReference type="ARBA" id="ARBA00022837"/>
    </source>
</evidence>